<keyword evidence="1" id="KW-1133">Transmembrane helix</keyword>
<evidence type="ECO:0000313" key="2">
    <source>
        <dbReference type="EMBL" id="CAF1551697.1"/>
    </source>
</evidence>
<reference evidence="2" key="1">
    <citation type="submission" date="2021-02" db="EMBL/GenBank/DDBJ databases">
        <authorList>
            <person name="Nowell W R."/>
        </authorList>
    </citation>
    <scope>NUCLEOTIDE SEQUENCE</scope>
</reference>
<gene>
    <name evidence="2" type="ORF">BJG266_LOCUS46288</name>
    <name evidence="3" type="ORF">QVE165_LOCUS63320</name>
</gene>
<feature type="transmembrane region" description="Helical" evidence="1">
    <location>
        <begin position="12"/>
        <end position="36"/>
    </location>
</feature>
<evidence type="ECO:0000313" key="3">
    <source>
        <dbReference type="EMBL" id="CAF1661421.1"/>
    </source>
</evidence>
<keyword evidence="1" id="KW-0472">Membrane</keyword>
<dbReference type="EMBL" id="CAJNOM010005119">
    <property type="protein sequence ID" value="CAF1661421.1"/>
    <property type="molecule type" value="Genomic_DNA"/>
</dbReference>
<dbReference type="Proteomes" id="UP000663877">
    <property type="component" value="Unassembled WGS sequence"/>
</dbReference>
<protein>
    <submittedName>
        <fullName evidence="2">Uncharacterized protein</fullName>
    </submittedName>
</protein>
<comment type="caution">
    <text evidence="2">The sequence shown here is derived from an EMBL/GenBank/DDBJ whole genome shotgun (WGS) entry which is preliminary data.</text>
</comment>
<evidence type="ECO:0000256" key="1">
    <source>
        <dbReference type="SAM" id="Phobius"/>
    </source>
</evidence>
<evidence type="ECO:0000313" key="4">
    <source>
        <dbReference type="Proteomes" id="UP000663832"/>
    </source>
</evidence>
<dbReference type="Proteomes" id="UP000663832">
    <property type="component" value="Unassembled WGS sequence"/>
</dbReference>
<name>A0A815X2R7_9BILA</name>
<dbReference type="AlphaFoldDB" id="A0A815X2R7"/>
<dbReference type="EMBL" id="CAJNOI010004720">
    <property type="protein sequence ID" value="CAF1551697.1"/>
    <property type="molecule type" value="Genomic_DNA"/>
</dbReference>
<organism evidence="2 5">
    <name type="scientific">Adineta steineri</name>
    <dbReference type="NCBI Taxonomy" id="433720"/>
    <lineage>
        <taxon>Eukaryota</taxon>
        <taxon>Metazoa</taxon>
        <taxon>Spiralia</taxon>
        <taxon>Gnathifera</taxon>
        <taxon>Rotifera</taxon>
        <taxon>Eurotatoria</taxon>
        <taxon>Bdelloidea</taxon>
        <taxon>Adinetida</taxon>
        <taxon>Adinetidae</taxon>
        <taxon>Adineta</taxon>
    </lineage>
</organism>
<keyword evidence="1" id="KW-0812">Transmembrane</keyword>
<keyword evidence="4" id="KW-1185">Reference proteome</keyword>
<evidence type="ECO:0000313" key="5">
    <source>
        <dbReference type="Proteomes" id="UP000663877"/>
    </source>
</evidence>
<accession>A0A815X2R7</accession>
<proteinExistence type="predicted"/>
<sequence>MKDYLVWLVHNYFYGDVAVFSICTTLVSLSFCIATFSSDMPLLKLFDFPVSFANIFVVEVNTDVSFGFLIDTSSLVVSGFSNEELVSSITDVFVFSDD</sequence>